<dbReference type="PANTHER" id="PTHR30108:SF17">
    <property type="entry name" value="FERULIC ACID DECARBOXYLASE 1"/>
    <property type="match status" value="1"/>
</dbReference>
<feature type="binding site" evidence="1">
    <location>
        <position position="186"/>
    </location>
    <ligand>
        <name>Mn(2+)</name>
        <dbReference type="ChEBI" id="CHEBI:29035"/>
    </ligand>
</feature>
<comment type="catalytic activity">
    <reaction evidence="1">
        <text>pyrrole-2-carboxylate + H2O = 1H-pyrrole + hydrogencarbonate</text>
        <dbReference type="Rhea" id="RHEA:31379"/>
        <dbReference type="ChEBI" id="CHEBI:15377"/>
        <dbReference type="ChEBI" id="CHEBI:17544"/>
        <dbReference type="ChEBI" id="CHEBI:19203"/>
        <dbReference type="ChEBI" id="CHEBI:27660"/>
        <dbReference type="EC" id="4.1.1.93"/>
    </reaction>
</comment>
<comment type="similarity">
    <text evidence="1">Belongs to the UbiD family. UbiD-like/FDC subfamily.</text>
</comment>
<dbReference type="SUPFAM" id="SSF50475">
    <property type="entry name" value="FMN-binding split barrel"/>
    <property type="match status" value="1"/>
</dbReference>
<comment type="cofactor">
    <cofactor evidence="1">
        <name>Mn(2+)</name>
        <dbReference type="ChEBI" id="CHEBI:29035"/>
    </cofactor>
    <text evidence="1">Binds 1 Mn(2+) per subunit.</text>
</comment>
<dbReference type="Proteomes" id="UP000596427">
    <property type="component" value="Chromosome"/>
</dbReference>
<keyword evidence="1" id="KW-0630">Potassium</keyword>
<keyword evidence="1" id="KW-0456">Lyase</keyword>
<feature type="binding site" evidence="1">
    <location>
        <position position="164"/>
    </location>
    <ligand>
        <name>K(+)</name>
        <dbReference type="ChEBI" id="CHEBI:29103"/>
    </ligand>
</feature>
<evidence type="ECO:0000313" key="6">
    <source>
        <dbReference type="Proteomes" id="UP000596427"/>
    </source>
</evidence>
<evidence type="ECO:0000259" key="3">
    <source>
        <dbReference type="Pfam" id="PF20695"/>
    </source>
</evidence>
<protein>
    <recommendedName>
        <fullName evidence="1">Pyrrole-2-carboxylic acid decarboxylase</fullName>
        <shortName evidence="1">P2C decarboxylase</shortName>
        <ecNumber evidence="1">4.1.1.93</ecNumber>
    </recommendedName>
</protein>
<keyword evidence="1" id="KW-0058">Aromatic hydrocarbons catabolism</keyword>
<feature type="binding site" evidence="1">
    <location>
        <position position="227"/>
    </location>
    <ligand>
        <name>Mn(2+)</name>
        <dbReference type="ChEBI" id="CHEBI:29035"/>
    </ligand>
</feature>
<comment type="function">
    <text evidence="1">Catalyzes the prenyl-FMN-dependent decarboxylation of pyrrole-2-carboxylate (P2C). Can also catalyze the carboxylation of pyrrole in the presence of elevated concentrations of CO(2) or bicarbonate.</text>
</comment>
<gene>
    <name evidence="5" type="ORF">EZH22_15485</name>
</gene>
<feature type="binding site" evidence="1">
    <location>
        <position position="186"/>
    </location>
    <ligand>
        <name>prenylated FMN</name>
        <dbReference type="ChEBI" id="CHEBI:87746"/>
    </ligand>
</feature>
<dbReference type="Pfam" id="PF01977">
    <property type="entry name" value="UbiD"/>
    <property type="match status" value="1"/>
</dbReference>
<dbReference type="EC" id="4.1.1.93" evidence="1"/>
<dbReference type="GO" id="GO:0033494">
    <property type="term" value="P:ferulate metabolic process"/>
    <property type="evidence" value="ECO:0007669"/>
    <property type="project" value="TreeGrafter"/>
</dbReference>
<dbReference type="GO" id="GO:0046281">
    <property type="term" value="P:cinnamic acid catabolic process"/>
    <property type="evidence" value="ECO:0007669"/>
    <property type="project" value="TreeGrafter"/>
</dbReference>
<dbReference type="InterPro" id="IPR048304">
    <property type="entry name" value="UbiD_Rift_dom"/>
</dbReference>
<dbReference type="Gene3D" id="1.20.5.4570">
    <property type="match status" value="1"/>
</dbReference>
<dbReference type="InterPro" id="IPR002830">
    <property type="entry name" value="UbiD"/>
</dbReference>
<feature type="binding site" evidence="1">
    <location>
        <position position="219"/>
    </location>
    <ligand>
        <name>K(+)</name>
        <dbReference type="ChEBI" id="CHEBI:29103"/>
    </ligand>
</feature>
<dbReference type="InterPro" id="IPR049381">
    <property type="entry name" value="UbiD-like_C"/>
</dbReference>
<accession>A0A974PJY5</accession>
<feature type="binding site" evidence="1">
    <location>
        <position position="227"/>
    </location>
    <ligand>
        <name>K(+)</name>
        <dbReference type="ChEBI" id="CHEBI:29103"/>
    </ligand>
</feature>
<dbReference type="RefSeq" id="WP_203191467.1">
    <property type="nucleotide sequence ID" value="NZ_CP063362.1"/>
</dbReference>
<feature type="binding site" evidence="1">
    <location>
        <position position="185"/>
    </location>
    <ligand>
        <name>prenylated FMN</name>
        <dbReference type="ChEBI" id="CHEBI:87746"/>
    </ligand>
</feature>
<evidence type="ECO:0000259" key="2">
    <source>
        <dbReference type="Pfam" id="PF01977"/>
    </source>
</evidence>
<dbReference type="Gene3D" id="3.40.1670.10">
    <property type="entry name" value="UbiD C-terminal domain-like"/>
    <property type="match status" value="1"/>
</dbReference>
<comment type="cofactor">
    <cofactor evidence="1">
        <name>prenylated FMN</name>
        <dbReference type="ChEBI" id="CHEBI:87746"/>
    </cofactor>
    <text evidence="1">Binds 1 prenylated FMN per subunit.</text>
</comment>
<dbReference type="AlphaFoldDB" id="A0A974PJY5"/>
<evidence type="ECO:0000256" key="1">
    <source>
        <dbReference type="HAMAP-Rule" id="MF_01983"/>
    </source>
</evidence>
<reference evidence="5 6" key="1">
    <citation type="submission" date="2020-10" db="EMBL/GenBank/DDBJ databases">
        <title>Degradation of 1,4-Dioxane by Xanthobacter sp. YN2, via a Novel Group-2 Soluble Di-Iron Monooxygenase.</title>
        <authorList>
            <person name="Ma F."/>
            <person name="Wang Y."/>
            <person name="Yang J."/>
            <person name="Guo H."/>
            <person name="Su D."/>
            <person name="Yu L."/>
        </authorList>
    </citation>
    <scope>NUCLEOTIDE SEQUENCE [LARGE SCALE GENOMIC DNA]</scope>
    <source>
        <strain evidence="5 6">YN2</strain>
    </source>
</reference>
<keyword evidence="1" id="KW-0285">Flavoprotein</keyword>
<feature type="binding site" evidence="1">
    <location>
        <position position="227"/>
    </location>
    <ligand>
        <name>prenylated FMN</name>
        <dbReference type="ChEBI" id="CHEBI:87746"/>
    </ligand>
</feature>
<comment type="subunit">
    <text evidence="1">Homodimer.</text>
</comment>
<dbReference type="GO" id="GO:0005737">
    <property type="term" value="C:cytoplasm"/>
    <property type="evidence" value="ECO:0007669"/>
    <property type="project" value="TreeGrafter"/>
</dbReference>
<keyword evidence="6" id="KW-1185">Reference proteome</keyword>
<dbReference type="Pfam" id="PF20695">
    <property type="entry name" value="UbiD_N"/>
    <property type="match status" value="1"/>
</dbReference>
<dbReference type="Pfam" id="PF20696">
    <property type="entry name" value="UbiD_C"/>
    <property type="match status" value="1"/>
</dbReference>
<feature type="domain" description="3-octaprenyl-4-hydroxybenzoate carboxy-lyase-like C-terminal" evidence="4">
    <location>
        <begin position="318"/>
        <end position="455"/>
    </location>
</feature>
<dbReference type="HAMAP" id="MF_01983">
    <property type="entry name" value="UbiD_FDC"/>
    <property type="match status" value="1"/>
</dbReference>
<feature type="active site" description="Proton donor" evidence="1">
    <location>
        <position position="276"/>
    </location>
</feature>
<keyword evidence="1" id="KW-0479">Metal-binding</keyword>
<evidence type="ECO:0000313" key="5">
    <source>
        <dbReference type="EMBL" id="QRG04591.1"/>
    </source>
</evidence>
<feature type="domain" description="3-octaprenyl-4-hydroxybenzoate carboxy-lyase-like N-terminal" evidence="3">
    <location>
        <begin position="10"/>
        <end position="97"/>
    </location>
</feature>
<sequence length="493" mass="53543">MPLLDLRQYIEALRNLGEVQDVAAPVSLNLELGAIIRHCAETGSPAPLFRAFSDHPTGFRILGAPAAASAQRSLEMVRAATSLELPPTSSGTDIAEAVAASLDLPAIDPEIVDSAPCFENISTGDDVDLNRLPVPMLHDGDGGRYVNTFGCIVARTPDGAWTNWSIARIMVVDGKRMTGLVSPQQHIGMVAKAWADKDEPMPFALALGVEPSIPFICAMPLPANVDESGRLGALMRRPIRTVRCRTVDLEAPASAEILIEGHLHLGEKAMEGPMGEYPGYIPIGPAEDGPVYHVSAISHRDDAILPVVAAGEPAEENHTVWGTMTSAQILHDLRAAGIAATTAWIPLQSALHWLVVTVPRDWRRRTGIDTAHALCRRIGEVMFSTKAGVIVPKVVVLSDDIDPNDLKELVWAFATRCHPLLGHAIFRHEPEDPLVGYRRTNEKVAASTGKIVYNCLAPDEWGEALPVRASFRHGYPAEIVDRVRRRWSEYGFT</sequence>
<dbReference type="KEGG" id="xdi:EZH22_15485"/>
<comment type="caution">
    <text evidence="1">Lacks conserved residue(s) required for the propagation of feature annotation.</text>
</comment>
<dbReference type="GO" id="GO:0046872">
    <property type="term" value="F:metal ion binding"/>
    <property type="evidence" value="ECO:0007669"/>
    <property type="project" value="UniProtKB-KW"/>
</dbReference>
<dbReference type="SUPFAM" id="SSF143968">
    <property type="entry name" value="UbiD C-terminal domain-like"/>
    <property type="match status" value="1"/>
</dbReference>
<feature type="binding site" evidence="1">
    <location>
        <position position="168"/>
    </location>
    <ligand>
        <name>prenylated FMN</name>
        <dbReference type="ChEBI" id="CHEBI:87746"/>
    </ligand>
</feature>
<dbReference type="EMBL" id="CP063362">
    <property type="protein sequence ID" value="QRG04591.1"/>
    <property type="molecule type" value="Genomic_DNA"/>
</dbReference>
<feature type="domain" description="3-octaprenyl-4-hydroxybenzoate carboxy-lyase-like Rift-related" evidence="2">
    <location>
        <begin position="112"/>
        <end position="313"/>
    </location>
</feature>
<dbReference type="NCBIfam" id="TIGR00148">
    <property type="entry name" value="UbiD family decarboxylase"/>
    <property type="match status" value="1"/>
</dbReference>
<dbReference type="InterPro" id="IPR049383">
    <property type="entry name" value="UbiD-like_N"/>
</dbReference>
<dbReference type="InterPro" id="IPR032903">
    <property type="entry name" value="FDC-like"/>
</dbReference>
<comment type="catalytic activity">
    <reaction evidence="1">
        <text>pyrrole-2-carboxylate + H(+) = 1H-pyrrole + CO2</text>
        <dbReference type="Rhea" id="RHEA:31375"/>
        <dbReference type="ChEBI" id="CHEBI:15378"/>
        <dbReference type="ChEBI" id="CHEBI:16526"/>
        <dbReference type="ChEBI" id="CHEBI:19203"/>
        <dbReference type="ChEBI" id="CHEBI:27660"/>
        <dbReference type="EC" id="4.1.1.93"/>
    </reaction>
</comment>
<organism evidence="5 6">
    <name type="scientific">Xanthobacter dioxanivorans</name>
    <dbReference type="NCBI Taxonomy" id="2528964"/>
    <lineage>
        <taxon>Bacteria</taxon>
        <taxon>Pseudomonadati</taxon>
        <taxon>Pseudomonadota</taxon>
        <taxon>Alphaproteobacteria</taxon>
        <taxon>Hyphomicrobiales</taxon>
        <taxon>Xanthobacteraceae</taxon>
        <taxon>Xanthobacter</taxon>
    </lineage>
</organism>
<comment type="cofactor">
    <cofactor evidence="1">
        <name>K(+)</name>
        <dbReference type="ChEBI" id="CHEBI:29103"/>
    </cofactor>
    <text evidence="1">Binds 1 K(+) per subunit.</text>
</comment>
<dbReference type="GO" id="GO:0034941">
    <property type="term" value="F:pyrrole-2-carboxylate decarboxylase activity"/>
    <property type="evidence" value="ECO:0007669"/>
    <property type="project" value="UniProtKB-EC"/>
</dbReference>
<name>A0A974PJY5_9HYPH</name>
<keyword evidence="1" id="KW-0464">Manganese</keyword>
<keyword evidence="1" id="KW-0210">Decarboxylase</keyword>
<keyword evidence="1" id="KW-0288">FMN</keyword>
<dbReference type="PANTHER" id="PTHR30108">
    <property type="entry name" value="3-OCTAPRENYL-4-HYDROXYBENZOATE CARBOXY-LYASE-RELATED"/>
    <property type="match status" value="1"/>
</dbReference>
<evidence type="ECO:0000259" key="4">
    <source>
        <dbReference type="Pfam" id="PF20696"/>
    </source>
</evidence>
<proteinExistence type="inferred from homology"/>